<dbReference type="PANTHER" id="PTHR39607">
    <property type="entry name" value="XANTHOCILLIN BIOSYNTHESIS CLUSTER TRANSCRIPTION FACTOR XANC-RELATED"/>
    <property type="match status" value="1"/>
</dbReference>
<protein>
    <recommendedName>
        <fullName evidence="2">BZIP domain-containing protein</fullName>
    </recommendedName>
</protein>
<evidence type="ECO:0000256" key="1">
    <source>
        <dbReference type="SAM" id="MobiDB-lite"/>
    </source>
</evidence>
<dbReference type="InterPro" id="IPR004827">
    <property type="entry name" value="bZIP"/>
</dbReference>
<feature type="compositionally biased region" description="Basic and acidic residues" evidence="1">
    <location>
        <begin position="101"/>
        <end position="110"/>
    </location>
</feature>
<comment type="caution">
    <text evidence="3">The sequence shown here is derived from an EMBL/GenBank/DDBJ whole genome shotgun (WGS) entry which is preliminary data.</text>
</comment>
<feature type="compositionally biased region" description="Basic residues" evidence="1">
    <location>
        <begin position="113"/>
        <end position="123"/>
    </location>
</feature>
<dbReference type="PROSITE" id="PS00036">
    <property type="entry name" value="BZIP_BASIC"/>
    <property type="match status" value="1"/>
</dbReference>
<proteinExistence type="predicted"/>
<dbReference type="VEuPathDB" id="FungiDB:BO70DRAFT_395405"/>
<feature type="domain" description="BZIP" evidence="2">
    <location>
        <begin position="65"/>
        <end position="80"/>
    </location>
</feature>
<accession>A0A317WIK2</accession>
<evidence type="ECO:0000313" key="4">
    <source>
        <dbReference type="Proteomes" id="UP000247233"/>
    </source>
</evidence>
<dbReference type="InterPro" id="IPR052635">
    <property type="entry name" value="Sec_Metab_Biosynth_Reg"/>
</dbReference>
<sequence length="312" mass="34493">MFIGALVYHRFNKHMVTFAYSLRACKLAGAANDISRSSSHGTSSAFSPNANPNEDWTKISDLAERRRIQNRIAQRNYRKKLKRRLEDLEKRAASASTSPERSPEKPELPKVVHNVKTRTKQSRVSKSSSGTNRHMSTERGSSYESYSAQDDRGSMFSHQCTRQLSASPPPVFSYPSYSHLDTYGHSTYGQPPAYHSIGSSYNEMPYNGEYGTQLPSILPLTMSASGPSRKHHSYVDDEIVSPFSMSYASMAGIDLGPTPQHLPEPNIPMPPLSSVYSDDHSSPSPSTPAEPLMAGPLTPESDPCSPHLYPLL</sequence>
<dbReference type="CDD" id="cd14688">
    <property type="entry name" value="bZIP_YAP"/>
    <property type="match status" value="1"/>
</dbReference>
<feature type="compositionally biased region" description="Polar residues" evidence="1">
    <location>
        <begin position="124"/>
        <end position="148"/>
    </location>
</feature>
<feature type="region of interest" description="Disordered" evidence="1">
    <location>
        <begin position="88"/>
        <end position="162"/>
    </location>
</feature>
<reference evidence="3 4" key="1">
    <citation type="submission" date="2016-12" db="EMBL/GenBank/DDBJ databases">
        <title>The genomes of Aspergillus section Nigri reveals drivers in fungal speciation.</title>
        <authorList>
            <consortium name="DOE Joint Genome Institute"/>
            <person name="Vesth T.C."/>
            <person name="Nybo J."/>
            <person name="Theobald S."/>
            <person name="Brandl J."/>
            <person name="Frisvad J.C."/>
            <person name="Nielsen K.F."/>
            <person name="Lyhne E.K."/>
            <person name="Kogle M.E."/>
            <person name="Kuo A."/>
            <person name="Riley R."/>
            <person name="Clum A."/>
            <person name="Nolan M."/>
            <person name="Lipzen A."/>
            <person name="Salamov A."/>
            <person name="Henrissat B."/>
            <person name="Wiebenga A."/>
            <person name="De Vries R.P."/>
            <person name="Grigoriev I.V."/>
            <person name="Mortensen U.H."/>
            <person name="Andersen M.R."/>
            <person name="Baker S.E."/>
        </authorList>
    </citation>
    <scope>NUCLEOTIDE SEQUENCE [LARGE SCALE GENOMIC DNA]</scope>
    <source>
        <strain evidence="3 4">CBS 117.55</strain>
    </source>
</reference>
<dbReference type="RefSeq" id="XP_025400856.1">
    <property type="nucleotide sequence ID" value="XM_025546534.1"/>
</dbReference>
<dbReference type="InterPro" id="IPR046347">
    <property type="entry name" value="bZIP_sf"/>
</dbReference>
<dbReference type="OrthoDB" id="194358at2759"/>
<dbReference type="GO" id="GO:0003700">
    <property type="term" value="F:DNA-binding transcription factor activity"/>
    <property type="evidence" value="ECO:0007669"/>
    <property type="project" value="InterPro"/>
</dbReference>
<dbReference type="EMBL" id="MSFL01000008">
    <property type="protein sequence ID" value="PWY86304.1"/>
    <property type="molecule type" value="Genomic_DNA"/>
</dbReference>
<evidence type="ECO:0000259" key="2">
    <source>
        <dbReference type="PROSITE" id="PS00036"/>
    </source>
</evidence>
<dbReference type="GeneID" id="37068771"/>
<dbReference type="Gene3D" id="1.20.5.170">
    <property type="match status" value="1"/>
</dbReference>
<gene>
    <name evidence="3" type="ORF">BO70DRAFT_395405</name>
</gene>
<dbReference type="Proteomes" id="UP000247233">
    <property type="component" value="Unassembled WGS sequence"/>
</dbReference>
<evidence type="ECO:0000313" key="3">
    <source>
        <dbReference type="EMBL" id="PWY86304.1"/>
    </source>
</evidence>
<organism evidence="3 4">
    <name type="scientific">Aspergillus heteromorphus CBS 117.55</name>
    <dbReference type="NCBI Taxonomy" id="1448321"/>
    <lineage>
        <taxon>Eukaryota</taxon>
        <taxon>Fungi</taxon>
        <taxon>Dikarya</taxon>
        <taxon>Ascomycota</taxon>
        <taxon>Pezizomycotina</taxon>
        <taxon>Eurotiomycetes</taxon>
        <taxon>Eurotiomycetidae</taxon>
        <taxon>Eurotiales</taxon>
        <taxon>Aspergillaceae</taxon>
        <taxon>Aspergillus</taxon>
        <taxon>Aspergillus subgen. Circumdati</taxon>
    </lineage>
</organism>
<dbReference type="STRING" id="1448321.A0A317WIK2"/>
<keyword evidence="4" id="KW-1185">Reference proteome</keyword>
<feature type="region of interest" description="Disordered" evidence="1">
    <location>
        <begin position="34"/>
        <end position="55"/>
    </location>
</feature>
<feature type="compositionally biased region" description="Polar residues" evidence="1">
    <location>
        <begin position="34"/>
        <end position="54"/>
    </location>
</feature>
<name>A0A317WIK2_9EURO</name>
<dbReference type="PANTHER" id="PTHR39607:SF1">
    <property type="entry name" value="B-ZIP TRANSCRIPTION FACTOR (EUROFUNG)"/>
    <property type="match status" value="1"/>
</dbReference>
<dbReference type="SUPFAM" id="SSF57959">
    <property type="entry name" value="Leucine zipper domain"/>
    <property type="match status" value="1"/>
</dbReference>
<feature type="region of interest" description="Disordered" evidence="1">
    <location>
        <begin position="256"/>
        <end position="312"/>
    </location>
</feature>
<feature type="compositionally biased region" description="Pro residues" evidence="1">
    <location>
        <begin position="260"/>
        <end position="271"/>
    </location>
</feature>
<dbReference type="AlphaFoldDB" id="A0A317WIK2"/>